<gene>
    <name evidence="2" type="primary">Acey_s0269.g826</name>
    <name evidence="2" type="ORF">Y032_0269g826</name>
</gene>
<organism evidence="2 3">
    <name type="scientific">Ancylostoma ceylanicum</name>
    <dbReference type="NCBI Taxonomy" id="53326"/>
    <lineage>
        <taxon>Eukaryota</taxon>
        <taxon>Metazoa</taxon>
        <taxon>Ecdysozoa</taxon>
        <taxon>Nematoda</taxon>
        <taxon>Chromadorea</taxon>
        <taxon>Rhabditida</taxon>
        <taxon>Rhabditina</taxon>
        <taxon>Rhabditomorpha</taxon>
        <taxon>Strongyloidea</taxon>
        <taxon>Ancylostomatidae</taxon>
        <taxon>Ancylostomatinae</taxon>
        <taxon>Ancylostoma</taxon>
    </lineage>
</organism>
<protein>
    <submittedName>
        <fullName evidence="2">Uncharacterized protein</fullName>
    </submittedName>
</protein>
<comment type="caution">
    <text evidence="2">The sequence shown here is derived from an EMBL/GenBank/DDBJ whole genome shotgun (WGS) entry which is preliminary data.</text>
</comment>
<keyword evidence="3" id="KW-1185">Reference proteome</keyword>
<dbReference type="AlphaFoldDB" id="A0A016S8U3"/>
<accession>A0A016S8U3</accession>
<sequence>MTGEDETADISGRAKPTPADEESTTRGRGNGNGSRRNETMRSHRFRHTATWFNSEFLEEVVASECMSRGHYPGVE</sequence>
<evidence type="ECO:0000256" key="1">
    <source>
        <dbReference type="SAM" id="MobiDB-lite"/>
    </source>
</evidence>
<reference evidence="3" key="1">
    <citation type="journal article" date="2015" name="Nat. Genet.">
        <title>The genome and transcriptome of the zoonotic hookworm Ancylostoma ceylanicum identify infection-specific gene families.</title>
        <authorList>
            <person name="Schwarz E.M."/>
            <person name="Hu Y."/>
            <person name="Antoshechkin I."/>
            <person name="Miller M.M."/>
            <person name="Sternberg P.W."/>
            <person name="Aroian R.V."/>
        </authorList>
    </citation>
    <scope>NUCLEOTIDE SEQUENCE</scope>
    <source>
        <strain evidence="3">HY135</strain>
    </source>
</reference>
<name>A0A016S8U3_9BILA</name>
<evidence type="ECO:0000313" key="2">
    <source>
        <dbReference type="EMBL" id="EYB87043.1"/>
    </source>
</evidence>
<feature type="region of interest" description="Disordered" evidence="1">
    <location>
        <begin position="1"/>
        <end position="43"/>
    </location>
</feature>
<evidence type="ECO:0000313" key="3">
    <source>
        <dbReference type="Proteomes" id="UP000024635"/>
    </source>
</evidence>
<proteinExistence type="predicted"/>
<dbReference type="EMBL" id="JARK01001605">
    <property type="protein sequence ID" value="EYB87043.1"/>
    <property type="molecule type" value="Genomic_DNA"/>
</dbReference>
<dbReference type="Proteomes" id="UP000024635">
    <property type="component" value="Unassembled WGS sequence"/>
</dbReference>